<keyword evidence="2" id="KW-0812">Transmembrane</keyword>
<feature type="transmembrane region" description="Helical" evidence="2">
    <location>
        <begin position="165"/>
        <end position="186"/>
    </location>
</feature>
<dbReference type="EMBL" id="SMLA01000008">
    <property type="protein sequence ID" value="TDD90581.1"/>
    <property type="molecule type" value="Genomic_DNA"/>
</dbReference>
<dbReference type="AlphaFoldDB" id="A0A4R5BU33"/>
<comment type="caution">
    <text evidence="3">The sequence shown here is derived from an EMBL/GenBank/DDBJ whole genome shotgun (WGS) entry which is preliminary data.</text>
</comment>
<feature type="transmembrane region" description="Helical" evidence="2">
    <location>
        <begin position="283"/>
        <end position="305"/>
    </location>
</feature>
<accession>A0A4R5BU33</accession>
<feature type="transmembrane region" description="Helical" evidence="2">
    <location>
        <begin position="106"/>
        <end position="127"/>
    </location>
</feature>
<dbReference type="Proteomes" id="UP000294723">
    <property type="component" value="Unassembled WGS sequence"/>
</dbReference>
<evidence type="ECO:0000313" key="4">
    <source>
        <dbReference type="Proteomes" id="UP000294723"/>
    </source>
</evidence>
<dbReference type="Pfam" id="PF04657">
    <property type="entry name" value="DMT_YdcZ"/>
    <property type="match status" value="2"/>
</dbReference>
<evidence type="ECO:0008006" key="5">
    <source>
        <dbReference type="Google" id="ProtNLM"/>
    </source>
</evidence>
<keyword evidence="4" id="KW-1185">Reference proteome</keyword>
<proteinExistence type="predicted"/>
<organism evidence="3 4">
    <name type="scientific">Saccharopolyspora karakumensis</name>
    <dbReference type="NCBI Taxonomy" id="2530386"/>
    <lineage>
        <taxon>Bacteria</taxon>
        <taxon>Bacillati</taxon>
        <taxon>Actinomycetota</taxon>
        <taxon>Actinomycetes</taxon>
        <taxon>Pseudonocardiales</taxon>
        <taxon>Pseudonocardiaceae</taxon>
        <taxon>Saccharopolyspora</taxon>
    </lineage>
</organism>
<feature type="transmembrane region" description="Helical" evidence="2">
    <location>
        <begin position="311"/>
        <end position="332"/>
    </location>
</feature>
<dbReference type="PANTHER" id="PTHR34821">
    <property type="entry name" value="INNER MEMBRANE PROTEIN YDCZ"/>
    <property type="match status" value="1"/>
</dbReference>
<keyword evidence="2" id="KW-1133">Transmembrane helix</keyword>
<dbReference type="PANTHER" id="PTHR34821:SF2">
    <property type="entry name" value="INNER MEMBRANE PROTEIN YDCZ"/>
    <property type="match status" value="1"/>
</dbReference>
<evidence type="ECO:0000313" key="3">
    <source>
        <dbReference type="EMBL" id="TDD90581.1"/>
    </source>
</evidence>
<reference evidence="3 4" key="1">
    <citation type="submission" date="2019-03" db="EMBL/GenBank/DDBJ databases">
        <title>Draft genome sequences of novel Actinobacteria.</title>
        <authorList>
            <person name="Sahin N."/>
            <person name="Ay H."/>
            <person name="Saygin H."/>
        </authorList>
    </citation>
    <scope>NUCLEOTIDE SEQUENCE [LARGE SCALE GENOMIC DNA]</scope>
    <source>
        <strain evidence="3 4">5K548</strain>
    </source>
</reference>
<evidence type="ECO:0000256" key="1">
    <source>
        <dbReference type="SAM" id="MobiDB-lite"/>
    </source>
</evidence>
<feature type="transmembrane region" description="Helical" evidence="2">
    <location>
        <begin position="133"/>
        <end position="153"/>
    </location>
</feature>
<protein>
    <recommendedName>
        <fullName evidence="5">Transporter family-2 protein</fullName>
    </recommendedName>
</protein>
<feature type="transmembrane region" description="Helical" evidence="2">
    <location>
        <begin position="222"/>
        <end position="246"/>
    </location>
</feature>
<evidence type="ECO:0000256" key="2">
    <source>
        <dbReference type="SAM" id="Phobius"/>
    </source>
</evidence>
<keyword evidence="2" id="KW-0472">Membrane</keyword>
<feature type="transmembrane region" description="Helical" evidence="2">
    <location>
        <begin position="258"/>
        <end position="278"/>
    </location>
</feature>
<feature type="transmembrane region" description="Helical" evidence="2">
    <location>
        <begin position="34"/>
        <end position="53"/>
    </location>
</feature>
<feature type="compositionally biased region" description="Polar residues" evidence="1">
    <location>
        <begin position="1"/>
        <end position="10"/>
    </location>
</feature>
<sequence length="345" mass="34987">MTHTKQSGNPSPEEVTNPGSPTPLARAGRTTATLVLVLLTVLAGALGPLQAAANGQLGDTLGDGHAAATISFGSGLILMILIVAVRSRTRRQAMSLPRLVRSGQIRWWNCLAGLCGVMVVLSEGVTVGTLGVAVFQISLISGLVTSGVICDRLGITEQGKQPISVPRLTGAVLTIVATIIAISPNLHVPGTVALALMPFVAGLLAGWQPAGNAAVADGTGSMLVSIGFNFLVGFVALASALGIRALLNGVHFDFPAQWWLYSGGALGLMSIAAMAALVRGLGLLLLGIASVAGQLLGSLALDAAFPALGHPVHLATLLGTLLALVAAAIGTLPTRRTQLPEGEKP</sequence>
<feature type="transmembrane region" description="Helical" evidence="2">
    <location>
        <begin position="65"/>
        <end position="85"/>
    </location>
</feature>
<feature type="region of interest" description="Disordered" evidence="1">
    <location>
        <begin position="1"/>
        <end position="24"/>
    </location>
</feature>
<feature type="transmembrane region" description="Helical" evidence="2">
    <location>
        <begin position="192"/>
        <end position="210"/>
    </location>
</feature>
<dbReference type="InterPro" id="IPR006750">
    <property type="entry name" value="YdcZ"/>
</dbReference>
<gene>
    <name evidence="3" type="ORF">E1202_08105</name>
</gene>
<dbReference type="GO" id="GO:0005886">
    <property type="term" value="C:plasma membrane"/>
    <property type="evidence" value="ECO:0007669"/>
    <property type="project" value="TreeGrafter"/>
</dbReference>
<name>A0A4R5BU33_9PSEU</name>